<feature type="domain" description="PA14" evidence="3">
    <location>
        <begin position="2069"/>
        <end position="2224"/>
    </location>
</feature>
<dbReference type="InterPro" id="IPR037524">
    <property type="entry name" value="PA14/GLEYA"/>
</dbReference>
<feature type="chain" id="PRO_5043373326" description="PA14 domain-containing protein" evidence="2">
    <location>
        <begin position="19"/>
        <end position="2793"/>
    </location>
</feature>
<dbReference type="InterPro" id="IPR018871">
    <property type="entry name" value="GLEYA_adhesin_domain"/>
</dbReference>
<dbReference type="PANTHER" id="PTHR31492:SF14">
    <property type="entry name" value="M CELL-TYPE AGGLUTINATION PROTEIN MAM3-RELATED"/>
    <property type="match status" value="1"/>
</dbReference>
<feature type="domain" description="PA14" evidence="3">
    <location>
        <begin position="1661"/>
        <end position="1821"/>
    </location>
</feature>
<dbReference type="Proteomes" id="UP001365542">
    <property type="component" value="Unassembled WGS sequence"/>
</dbReference>
<evidence type="ECO:0000256" key="1">
    <source>
        <dbReference type="ARBA" id="ARBA00004241"/>
    </source>
</evidence>
<gene>
    <name evidence="4" type="ORF">TWF694_004441</name>
</gene>
<organism evidence="4 5">
    <name type="scientific">Orbilia ellipsospora</name>
    <dbReference type="NCBI Taxonomy" id="2528407"/>
    <lineage>
        <taxon>Eukaryota</taxon>
        <taxon>Fungi</taxon>
        <taxon>Dikarya</taxon>
        <taxon>Ascomycota</taxon>
        <taxon>Pezizomycotina</taxon>
        <taxon>Orbiliomycetes</taxon>
        <taxon>Orbiliales</taxon>
        <taxon>Orbiliaceae</taxon>
        <taxon>Orbilia</taxon>
    </lineage>
</organism>
<feature type="domain" description="PA14" evidence="3">
    <location>
        <begin position="1871"/>
        <end position="2031"/>
    </location>
</feature>
<evidence type="ECO:0000256" key="2">
    <source>
        <dbReference type="SAM" id="SignalP"/>
    </source>
</evidence>
<evidence type="ECO:0000313" key="4">
    <source>
        <dbReference type="EMBL" id="KAK6527452.1"/>
    </source>
</evidence>
<dbReference type="EMBL" id="JAVHJO010000015">
    <property type="protein sequence ID" value="KAK6527452.1"/>
    <property type="molecule type" value="Genomic_DNA"/>
</dbReference>
<sequence>MSFFRGLIQLMLLGVALGANCGNPSASCKSILSDHSVSASCSKILQLHSKSITFPSCTKTVTKPAPTSTKYTRRGKTTLIQQKVSIVTVTVHLASRDLATIRTTKTKVLSKTSYAICTELSTVRKSSTRYCTTTRIVTRTTTVIVGNTGNSLKLRLKRNIYSLPKPCSCFATKTKTSTKTPGLKTKTVAIPTSTILIYSTKRQTLTKTYATARTLRYSTITLKITSTHYKITTKVIKITSTSIRDSTHAVTSTRWVTKTVTAKTALITSVGTKAYTTTKFPRQSTGVVTIIIYKKQPVTTITRIATGIGASTTTIFPKNDNGQTISDVSHTITILKYVILPVVSKTSIAVGGKAYTTTLFPSSGGVALTNGQGTKTVIIYIVEAVATITRIAMAGSTPYTTTVFPTDSDGQTISDGSGTKTVIVYVPESIVTVTSTNADVNSIFTTIIPPMRGGTPITDGSVPETAVVYVPESVVTVTSAATGTDASVYTTTQLPTDNNGNVIIGTKTVIIYIPQPIITVTSTDAAVSSAFTTTVSSGNGSPPLTSGLGTKTVVVFVPQAITTITRVDTSKTNIFTSTLFPTDRNGHTITDGTGTQTAVVYLPEAVTRITRVAPPGISFNYITTLFPTDSSGRTVTDRPGTVLIIEYVTLPTTYVTEIASGTVGYETTIYPTDASGHTIVSGIVSVIEFRRVVTITSIASVGSAAHLTTLSPVPSNHLGAITVIRYITRPVVTATNIAGGSSPSATTVYPPVADPSGVISIITYKVRSTKTILTAAESGITSAITIFPPSTDVINPVTVIEYLTGGTFINTHRFSGTTTTTLTFPAGTGGPSETTEYPASGGTGGATIIKYLVRPTTTIFSPASHGIASTTTILPVSTVVGTVTVIDFVLLVTQFVPTTGIAASLTTVPPTDPSGLPTIIEYVPLARVTITRVGLRPFKTTVYPTGSDSLPIISFPTNSAGQPLTRYQTDNAGNIIRNSDVPVISVIDFEKQPVITVFVVTNSASITTVYPTDSNGSTVVDISATISVIEYITQPTQVTTTITKVGSSPYLSTIFPTDSSGSILTNSGSATVIDVILQPITTILTLANGTGPSTMTLYPTDDAGATITDGSGTITVIDYENQPITSFLAFTNQPYTTTLYPTDSLGHTLRDASDTITIIYYITTPIKTLTRTDITAHSTTIFPASNIPSPTISVVVYVSQPRVTVTRIGPSVYTSTAFPVDSLGSIVSHSGTVTVIDFTTEAITTVTEFSSATGLTTIFPTDSTGRTIISGGTISVITFAPKLITTITEVGPSSFVTTKYPTDTAGHIITDGSVQITVIDFIPQLVVTATRVGLSAYTTTILANPTDISGTISVIDYVTRPVTTVRSLASVASTTTILPASTDITATITVIQYFTQQITTLTSVGTSAFTITLFPTDDAGHTITDGTGTITVVDVEARPTITTTELGMTAYLTTIFPADPTAAVSVIQFVTQPETLITRVASTTGLTTLFPTNSVGSTLTDGLGTLTIVTYIIQPIITVTRIGPSQFTTTISPTDSSGHTITAGSETITVIDYNTPVFTTVTSIGTTPSTTTIFPNPTDTTGVATIIDFITQPVTTVTEFITAGPITTPYNTTIFPSPTDILGTVTVIDFILPAATPDTSCENAGMQVAIYDNPFTNITSNMIVNWNFEYFGTVQPYNQNATDTLGFHWATSGSNSVALSPYGFSVDQGNATSPVYVLNYRGYFYAPKTQTYIVNVYNVESIVGLWFGETAINKWSKSNANITDTYDPSIGSSPTKNFQIELSAGTYTPFRIILGAIGGPVHYDVDIVGSDNVYYVKSTTSSQYLVQTLCNDVTNVGFSNYGDEFPLPDTSCSNIGLEVDVYDNPFTDVPNTSPPINIGGWTPLYFNNALPTALNTTTVLGFDSSNITHPYGFYRPTGVYALMHRGYFYAPFDSTYIFTISNVDDILDIWIGNHSYSNWTNVNPDISSQYCTYCTGSAAYPTTNKSIFITAGSYLAIRVLYGNGGGGGMFTFEITDQDGFYYLKHGVPSVYLVLQDCEADDAPLFPPLLPSTSCSNVGLDVGIYANPFVAGATLNFTSYNPEYFSTQIPYGTENSNIVGFIASGSKPQGFTPTTANVYAIQYRGYFFAPRTALYTFNVSSVHDILLIWTGDNAYTGFTKQNADAIALRNGTTTGSFQMIYNITAGTLFPFRLQFADGGGGGGFDFNIKDDIGILYVKDYTASNYLVAFGCDGIVPSFPDWGAETLLPDSCNNGGLNVALYGDPFNDSTANNTAFTPEYFKTQQPPSSTIAPSVGIVWSSSGANTAALNPYGMVPAIVANITLNYKGYFFAPKTSTYTFTIKNADNIAIFWLGKNAYANWDRANANGTSTLTKASPLTYSSGSVEIYLVAGSYTPIRIMAASWSGPFQYDFTVADADGVYYIQTAVDCPYLVQQACDVSATPMFPPFGSENNLNPTVTINSLAPSTAYSAHATTIFPTDSAGHTITDSSGTVTVIKYNTQAFATITLGGSNNTVDVYSTLFPTDSGGKTITDGSATATVVEYLPPSIPTSTYGPQFNCSVYAYIMIGVGFYQLDLTTGKQTLLNAKVDGANAANAMGYNVLDNYVYAMEGSGVILRIAANGKTTRFGRVGTPGACPAGDIDGQGQYWVFCAGATSNTVRWYQINLNPGTPKYGAIVAAGTTTAPATSFADWAYIPAAGEYMWALGINSAGRGVLTRFNLSTKKFEYLTTFSTFSSATLGGFFATNSGDLYGFDNTTGQIFKVNVFTRGIPTLVSRSNTNANIDGARCVFNNQRV</sequence>
<reference evidence="4 5" key="1">
    <citation type="submission" date="2019-10" db="EMBL/GenBank/DDBJ databases">
        <authorList>
            <person name="Palmer J.M."/>
        </authorList>
    </citation>
    <scope>NUCLEOTIDE SEQUENCE [LARGE SCALE GENOMIC DNA]</scope>
    <source>
        <strain evidence="4 5">TWF694</strain>
    </source>
</reference>
<comment type="subcellular location">
    <subcellularLocation>
        <location evidence="1">Cell surface</location>
    </subcellularLocation>
</comment>
<accession>A0AAV9WWJ3</accession>
<dbReference type="PANTHER" id="PTHR31492">
    <property type="entry name" value="M CELL-TYPE AGGLUTINATION PROTEIN MAM3-RELATED"/>
    <property type="match status" value="1"/>
</dbReference>
<dbReference type="Pfam" id="PF10528">
    <property type="entry name" value="GLEYA"/>
    <property type="match status" value="4"/>
</dbReference>
<feature type="domain" description="PA14" evidence="3">
    <location>
        <begin position="2269"/>
        <end position="2426"/>
    </location>
</feature>
<dbReference type="SUPFAM" id="SSF63825">
    <property type="entry name" value="YWTD domain"/>
    <property type="match status" value="1"/>
</dbReference>
<evidence type="ECO:0000313" key="5">
    <source>
        <dbReference type="Proteomes" id="UP001365542"/>
    </source>
</evidence>
<feature type="signal peptide" evidence="2">
    <location>
        <begin position="1"/>
        <end position="18"/>
    </location>
</feature>
<dbReference type="InterPro" id="IPR051905">
    <property type="entry name" value="S_pombe_Mam3/Map4"/>
</dbReference>
<evidence type="ECO:0000259" key="3">
    <source>
        <dbReference type="PROSITE" id="PS51820"/>
    </source>
</evidence>
<dbReference type="Gene3D" id="2.60.120.1560">
    <property type="match status" value="4"/>
</dbReference>
<keyword evidence="2" id="KW-0732">Signal</keyword>
<protein>
    <recommendedName>
        <fullName evidence="3">PA14 domain-containing protein</fullName>
    </recommendedName>
</protein>
<dbReference type="GO" id="GO:0009986">
    <property type="term" value="C:cell surface"/>
    <property type="evidence" value="ECO:0007669"/>
    <property type="project" value="UniProtKB-SubCell"/>
</dbReference>
<keyword evidence="5" id="KW-1185">Reference proteome</keyword>
<comment type="caution">
    <text evidence="4">The sequence shown here is derived from an EMBL/GenBank/DDBJ whole genome shotgun (WGS) entry which is preliminary data.</text>
</comment>
<name>A0AAV9WWJ3_9PEZI</name>
<dbReference type="PROSITE" id="PS51820">
    <property type="entry name" value="PA14"/>
    <property type="match status" value="4"/>
</dbReference>
<proteinExistence type="predicted"/>